<dbReference type="SMART" id="SM00448">
    <property type="entry name" value="REC"/>
    <property type="match status" value="2"/>
</dbReference>
<accession>E8RUI3</accession>
<keyword evidence="5" id="KW-1185">Reference proteome</keyword>
<dbReference type="InterPro" id="IPR050595">
    <property type="entry name" value="Bact_response_regulator"/>
</dbReference>
<organism evidence="4 5">
    <name type="scientific">Asticcacaulis excentricus (strain ATCC 15261 / DSM 4724 / KCTC 12464 / NCIMB 9791 / VKM B-1370 / CB 48)</name>
    <dbReference type="NCBI Taxonomy" id="573065"/>
    <lineage>
        <taxon>Bacteria</taxon>
        <taxon>Pseudomonadati</taxon>
        <taxon>Pseudomonadota</taxon>
        <taxon>Alphaproteobacteria</taxon>
        <taxon>Caulobacterales</taxon>
        <taxon>Caulobacteraceae</taxon>
        <taxon>Asticcacaulis</taxon>
    </lineage>
</organism>
<dbReference type="AlphaFoldDB" id="E8RUI3"/>
<name>E8RUI3_ASTEC</name>
<dbReference type="InterPro" id="IPR001789">
    <property type="entry name" value="Sig_transdc_resp-reg_receiver"/>
</dbReference>
<dbReference type="Pfam" id="PF00072">
    <property type="entry name" value="Response_reg"/>
    <property type="match status" value="2"/>
</dbReference>
<proteinExistence type="predicted"/>
<dbReference type="Proteomes" id="UP000001492">
    <property type="component" value="Chromosome 2"/>
</dbReference>
<dbReference type="KEGG" id="aex:Astex_2419"/>
<reference evidence="5" key="1">
    <citation type="submission" date="2010-12" db="EMBL/GenBank/DDBJ databases">
        <title>Complete sequence of chromosome 2 of Asticcacaulis excentricus CB 48.</title>
        <authorList>
            <consortium name="US DOE Joint Genome Institute"/>
            <person name="Lucas S."/>
            <person name="Copeland A."/>
            <person name="Lapidus A."/>
            <person name="Cheng J.-F."/>
            <person name="Bruce D."/>
            <person name="Goodwin L."/>
            <person name="Pitluck S."/>
            <person name="Teshima H."/>
            <person name="Davenport K."/>
            <person name="Detter J.C."/>
            <person name="Han C."/>
            <person name="Tapia R."/>
            <person name="Land M."/>
            <person name="Hauser L."/>
            <person name="Jeffries C."/>
            <person name="Kyrpides N."/>
            <person name="Ivanova N."/>
            <person name="Ovchinnikova G."/>
            <person name="Brun Y.V."/>
            <person name="Woyke T."/>
        </authorList>
    </citation>
    <scope>NUCLEOTIDE SEQUENCE [LARGE SCALE GENOMIC DNA]</scope>
    <source>
        <strain evidence="5">ATCC 15261 / DSM 4724 / KCTC 12464 / NCIMB 9791 / VKM B-1370 / CB 48</strain>
    </source>
</reference>
<dbReference type="CDD" id="cd00156">
    <property type="entry name" value="REC"/>
    <property type="match status" value="1"/>
</dbReference>
<dbReference type="Gene3D" id="3.40.50.2300">
    <property type="match status" value="2"/>
</dbReference>
<sequence>MPNTVLILEDSKTQALIIAGLFERNGFKADFSHTRHEALHKLSSRRYALVVLDVFIGDENTLDFLDLYRKAARDAPMAIMTAGRRDMPMAGSQALNKARRSHVDFLLPKPFDFNDVHQICEEAERISRRKGPAKRILVIDDDAYARIMYRSYLEEEGFYVAESTSVEDALVRLEITRVDAILIDLIMPGVGGITGIKVIGATWPDVPIIAMTGYAQNPETLAKAISRGAVSALAKPFTKEVLLSELKKALSDDRIVEI</sequence>
<evidence type="ECO:0000256" key="1">
    <source>
        <dbReference type="ARBA" id="ARBA00022553"/>
    </source>
</evidence>
<dbReference type="PROSITE" id="PS50110">
    <property type="entry name" value="RESPONSE_REGULATORY"/>
    <property type="match status" value="2"/>
</dbReference>
<dbReference type="RefSeq" id="WP_013479898.1">
    <property type="nucleotide sequence ID" value="NC_014817.1"/>
</dbReference>
<evidence type="ECO:0000313" key="4">
    <source>
        <dbReference type="EMBL" id="ADU14071.1"/>
    </source>
</evidence>
<dbReference type="InterPro" id="IPR011006">
    <property type="entry name" value="CheY-like_superfamily"/>
</dbReference>
<keyword evidence="1 2" id="KW-0597">Phosphoprotein</keyword>
<evidence type="ECO:0000259" key="3">
    <source>
        <dbReference type="PROSITE" id="PS50110"/>
    </source>
</evidence>
<evidence type="ECO:0000313" key="5">
    <source>
        <dbReference type="Proteomes" id="UP000001492"/>
    </source>
</evidence>
<dbReference type="STRING" id="573065.Astex_2419"/>
<feature type="modified residue" description="4-aspartylphosphate" evidence="2">
    <location>
        <position position="53"/>
    </location>
</feature>
<dbReference type="GO" id="GO:0000160">
    <property type="term" value="P:phosphorelay signal transduction system"/>
    <property type="evidence" value="ECO:0007669"/>
    <property type="project" value="InterPro"/>
</dbReference>
<feature type="modified residue" description="4-aspartylphosphate" evidence="2">
    <location>
        <position position="184"/>
    </location>
</feature>
<dbReference type="eggNOG" id="COG2204">
    <property type="taxonomic scope" value="Bacteria"/>
</dbReference>
<dbReference type="PANTHER" id="PTHR44591">
    <property type="entry name" value="STRESS RESPONSE REGULATOR PROTEIN 1"/>
    <property type="match status" value="1"/>
</dbReference>
<dbReference type="SUPFAM" id="SSF52172">
    <property type="entry name" value="CheY-like"/>
    <property type="match status" value="2"/>
</dbReference>
<protein>
    <submittedName>
        <fullName evidence="4">Response regulator receiver protein</fullName>
    </submittedName>
</protein>
<feature type="domain" description="Response regulatory" evidence="3">
    <location>
        <begin position="4"/>
        <end position="124"/>
    </location>
</feature>
<dbReference type="HOGENOM" id="CLU_1064158_0_0_5"/>
<evidence type="ECO:0000256" key="2">
    <source>
        <dbReference type="PROSITE-ProRule" id="PRU00169"/>
    </source>
</evidence>
<dbReference type="PANTHER" id="PTHR44591:SF23">
    <property type="entry name" value="CHEY SUBFAMILY"/>
    <property type="match status" value="1"/>
</dbReference>
<feature type="domain" description="Response regulatory" evidence="3">
    <location>
        <begin position="135"/>
        <end position="250"/>
    </location>
</feature>
<gene>
    <name evidence="4" type="ordered locus">Astex_2419</name>
</gene>
<dbReference type="EMBL" id="CP002396">
    <property type="protein sequence ID" value="ADU14071.1"/>
    <property type="molecule type" value="Genomic_DNA"/>
</dbReference>